<dbReference type="Gene3D" id="3.40.50.720">
    <property type="entry name" value="NAD(P)-binding Rossmann-like Domain"/>
    <property type="match status" value="1"/>
</dbReference>
<sequence length="333" mass="35487">MPDRFRAFILRKQGETVTYEVEQVPFSMLPEGDVLIDVEYSSVNYKDGLAFQPHGKIVKSYPFIPGIDLSGIVVRSKDPRYRAGDRVLVTGYELGVSHFGGFSEYASVPGDWLVPLPQGFSLKSAMAIGTAGFTAALSIHRLEASGLSPSNGPVLVLGASGGVGSVAVAMLAKRGYEVVASTGKTSEHDLLHRIGAGEVISREAVLEDSKPGLGKQRWAGVVDPVGGRSLSAVLSCVQYGGSVATSGLTAGTEVSATVYPFILRGISLLGIDSVYCPMEQRLQVWDRIAGDLNPEESLDSITNVIRLEELPETLHQLMEGKHIGRTVVAVSSQ</sequence>
<dbReference type="InterPro" id="IPR036291">
    <property type="entry name" value="NAD(P)-bd_dom_sf"/>
</dbReference>
<gene>
    <name evidence="2" type="ORF">ACFPXP_06225</name>
</gene>
<keyword evidence="3" id="KW-1185">Reference proteome</keyword>
<evidence type="ECO:0000313" key="3">
    <source>
        <dbReference type="Proteomes" id="UP001596250"/>
    </source>
</evidence>
<dbReference type="InterPro" id="IPR013149">
    <property type="entry name" value="ADH-like_C"/>
</dbReference>
<dbReference type="Gene3D" id="3.90.180.10">
    <property type="entry name" value="Medium-chain alcohol dehydrogenases, catalytic domain"/>
    <property type="match status" value="1"/>
</dbReference>
<reference evidence="3" key="1">
    <citation type="journal article" date="2019" name="Int. J. Syst. Evol. Microbiol.">
        <title>The Global Catalogue of Microorganisms (GCM) 10K type strain sequencing project: providing services to taxonomists for standard genome sequencing and annotation.</title>
        <authorList>
            <consortium name="The Broad Institute Genomics Platform"/>
            <consortium name="The Broad Institute Genome Sequencing Center for Infectious Disease"/>
            <person name="Wu L."/>
            <person name="Ma J."/>
        </authorList>
    </citation>
    <scope>NUCLEOTIDE SEQUENCE [LARGE SCALE GENOMIC DNA]</scope>
    <source>
        <strain evidence="3">CCM 8749</strain>
    </source>
</reference>
<dbReference type="InterPro" id="IPR014188">
    <property type="entry name" value="Acrylyl-CoA_reductase_AcuI"/>
</dbReference>
<dbReference type="Pfam" id="PF08240">
    <property type="entry name" value="ADH_N"/>
    <property type="match status" value="1"/>
</dbReference>
<dbReference type="InterPro" id="IPR051397">
    <property type="entry name" value="Zn-ADH-like_protein"/>
</dbReference>
<dbReference type="Pfam" id="PF00107">
    <property type="entry name" value="ADH_zinc_N"/>
    <property type="match status" value="1"/>
</dbReference>
<dbReference type="NCBIfam" id="TIGR02823">
    <property type="entry name" value="oxido_YhdH"/>
    <property type="match status" value="1"/>
</dbReference>
<dbReference type="Proteomes" id="UP001596250">
    <property type="component" value="Unassembled WGS sequence"/>
</dbReference>
<dbReference type="EMBL" id="JBHSQV010000035">
    <property type="protein sequence ID" value="MFC5986026.1"/>
    <property type="molecule type" value="Genomic_DNA"/>
</dbReference>
<dbReference type="RefSeq" id="WP_379893345.1">
    <property type="nucleotide sequence ID" value="NZ_CBCSCT010000004.1"/>
</dbReference>
<keyword evidence="2" id="KW-0560">Oxidoreductase</keyword>
<name>A0ABW1ILS1_9BACL</name>
<dbReference type="InterPro" id="IPR013154">
    <property type="entry name" value="ADH-like_N"/>
</dbReference>
<organism evidence="2 3">
    <name type="scientific">Marinicrinis lubricantis</name>
    <dbReference type="NCBI Taxonomy" id="2086470"/>
    <lineage>
        <taxon>Bacteria</taxon>
        <taxon>Bacillati</taxon>
        <taxon>Bacillota</taxon>
        <taxon>Bacilli</taxon>
        <taxon>Bacillales</taxon>
        <taxon>Paenibacillaceae</taxon>
    </lineage>
</organism>
<dbReference type="InterPro" id="IPR011032">
    <property type="entry name" value="GroES-like_sf"/>
</dbReference>
<dbReference type="SUPFAM" id="SSF51735">
    <property type="entry name" value="NAD(P)-binding Rossmann-fold domains"/>
    <property type="match status" value="1"/>
</dbReference>
<dbReference type="GO" id="GO:0043958">
    <property type="term" value="F:acryloyl-CoA reductase (NADH) activity"/>
    <property type="evidence" value="ECO:0007669"/>
    <property type="project" value="UniProtKB-EC"/>
</dbReference>
<dbReference type="PANTHER" id="PTHR43677:SF1">
    <property type="entry name" value="ACRYLYL-COA REDUCTASE ACUI-RELATED"/>
    <property type="match status" value="1"/>
</dbReference>
<comment type="caution">
    <text evidence="2">The sequence shown here is derived from an EMBL/GenBank/DDBJ whole genome shotgun (WGS) entry which is preliminary data.</text>
</comment>
<dbReference type="InterPro" id="IPR020843">
    <property type="entry name" value="ER"/>
</dbReference>
<dbReference type="SUPFAM" id="SSF50129">
    <property type="entry name" value="GroES-like"/>
    <property type="match status" value="1"/>
</dbReference>
<dbReference type="EC" id="1.3.1.95" evidence="2"/>
<dbReference type="SMART" id="SM00829">
    <property type="entry name" value="PKS_ER"/>
    <property type="match status" value="1"/>
</dbReference>
<proteinExistence type="predicted"/>
<protein>
    <submittedName>
        <fullName evidence="2">Acryloyl-CoA reductase</fullName>
        <ecNumber evidence="2">1.3.1.95</ecNumber>
    </submittedName>
</protein>
<evidence type="ECO:0000313" key="2">
    <source>
        <dbReference type="EMBL" id="MFC5986026.1"/>
    </source>
</evidence>
<feature type="domain" description="Enoyl reductase (ER)" evidence="1">
    <location>
        <begin position="14"/>
        <end position="328"/>
    </location>
</feature>
<accession>A0ABW1ILS1</accession>
<dbReference type="PANTHER" id="PTHR43677">
    <property type="entry name" value="SHORT-CHAIN DEHYDROGENASE/REDUCTASE"/>
    <property type="match status" value="1"/>
</dbReference>
<evidence type="ECO:0000259" key="1">
    <source>
        <dbReference type="SMART" id="SM00829"/>
    </source>
</evidence>